<keyword evidence="5" id="KW-0378">Hydrolase</keyword>
<dbReference type="Pfam" id="PF04185">
    <property type="entry name" value="Phosphoesterase"/>
    <property type="match status" value="1"/>
</dbReference>
<reference evidence="11" key="1">
    <citation type="journal article" date="2019" name="Int. J. Syst. Evol. Microbiol.">
        <title>The Global Catalogue of Microorganisms (GCM) 10K type strain sequencing project: providing services to taxonomists for standard genome sequencing and annotation.</title>
        <authorList>
            <consortium name="The Broad Institute Genomics Platform"/>
            <consortium name="The Broad Institute Genome Sequencing Center for Infectious Disease"/>
            <person name="Wu L."/>
            <person name="Ma J."/>
        </authorList>
    </citation>
    <scope>NUCLEOTIDE SEQUENCE [LARGE SCALE GENOMIC DNA]</scope>
    <source>
        <strain evidence="11">JCM 18304</strain>
    </source>
</reference>
<keyword evidence="9" id="KW-0812">Transmembrane</keyword>
<protein>
    <recommendedName>
        <fullName evidence="3">phospholipase C</fullName>
        <ecNumber evidence="3">3.1.4.3</ecNumber>
    </recommendedName>
</protein>
<comment type="subcellular location">
    <subcellularLocation>
        <location evidence="1">Secreted</location>
        <location evidence="1">Cell wall</location>
    </subcellularLocation>
</comment>
<evidence type="ECO:0000256" key="6">
    <source>
        <dbReference type="ARBA" id="ARBA00023026"/>
    </source>
</evidence>
<keyword evidence="9" id="KW-0472">Membrane</keyword>
<keyword evidence="9" id="KW-1133">Transmembrane helix</keyword>
<dbReference type="PANTHER" id="PTHR31956">
    <property type="entry name" value="NON-SPECIFIC PHOSPHOLIPASE C4-RELATED"/>
    <property type="match status" value="1"/>
</dbReference>
<comment type="caution">
    <text evidence="10">The sequence shown here is derived from an EMBL/GenBank/DDBJ whole genome shotgun (WGS) entry which is preliminary data.</text>
</comment>
<evidence type="ECO:0000256" key="1">
    <source>
        <dbReference type="ARBA" id="ARBA00004191"/>
    </source>
</evidence>
<organism evidence="10 11">
    <name type="scientific">Rugosimonospora acidiphila</name>
    <dbReference type="NCBI Taxonomy" id="556531"/>
    <lineage>
        <taxon>Bacteria</taxon>
        <taxon>Bacillati</taxon>
        <taxon>Actinomycetota</taxon>
        <taxon>Actinomycetes</taxon>
        <taxon>Micromonosporales</taxon>
        <taxon>Micromonosporaceae</taxon>
        <taxon>Rugosimonospora</taxon>
    </lineage>
</organism>
<name>A0ABP9RJY0_9ACTN</name>
<accession>A0ABP9RJY0</accession>
<dbReference type="EMBL" id="BAABJQ010000002">
    <property type="protein sequence ID" value="GAA5179218.1"/>
    <property type="molecule type" value="Genomic_DNA"/>
</dbReference>
<keyword evidence="6" id="KW-0843">Virulence</keyword>
<feature type="region of interest" description="Disordered" evidence="8">
    <location>
        <begin position="524"/>
        <end position="551"/>
    </location>
</feature>
<dbReference type="PROSITE" id="PS51318">
    <property type="entry name" value="TAT"/>
    <property type="match status" value="1"/>
</dbReference>
<proteinExistence type="inferred from homology"/>
<feature type="transmembrane region" description="Helical" evidence="9">
    <location>
        <begin position="25"/>
        <end position="43"/>
    </location>
</feature>
<evidence type="ECO:0000256" key="8">
    <source>
        <dbReference type="SAM" id="MobiDB-lite"/>
    </source>
</evidence>
<dbReference type="Proteomes" id="UP001501570">
    <property type="component" value="Unassembled WGS sequence"/>
</dbReference>
<comment type="similarity">
    <text evidence="2">Belongs to the bacterial phospholipase C family.</text>
</comment>
<evidence type="ECO:0000313" key="11">
    <source>
        <dbReference type="Proteomes" id="UP001501570"/>
    </source>
</evidence>
<keyword evidence="11" id="KW-1185">Reference proteome</keyword>
<sequence>MSEDANTVSDKRSTPSLKPLTRRNLLLGGGAALVAGAGLASYLPSAMRPASAITTTAKDDGLPEFDPSQIKHLVFLMNENRSFDHYFGTLPGVRGFSDPDAMTLPNGLSVFHQPDPANPLGYLLPFHAPSQTLSSLTHDFGPQHECWNGGRMDSFVRTHGSVEGQSNGPYTMAYLTEDDLPFHYALANAFTICDNYHCSIMGPTYPNRLMWMTGSVQASGGPITSNSVLAGASLSWTTPAEVLQNEGISWKVYQPLKSATTAQPTTPTQMQANLDNNNHNFFLAFPKIWNADQTVPFGLYQNAALGSTLFGSPNGNGAAGQDPSLINPYSGRPFDYTTSFEEDCHNGTLPTVSWILQPNAVTEHPAQRPIDGAAYLASKLAAIAANPDLWKSTVFVINYDENDGLFDHVPPVVPPAGTADEFYEPGMPLGSGFRVPCVIVSPWTVGGYVASDKFDHTSCLQLIEKVVFDGQKMFAGISDWRRETFGDLMSVFQSGPGVATSPMDPSNPASTYLTYATLSALQKSIPSNTPPLPRADQTVPTQPPGTRPSPA</sequence>
<dbReference type="InterPro" id="IPR006311">
    <property type="entry name" value="TAT_signal"/>
</dbReference>
<keyword evidence="4" id="KW-0964">Secreted</keyword>
<evidence type="ECO:0000256" key="5">
    <source>
        <dbReference type="ARBA" id="ARBA00022801"/>
    </source>
</evidence>
<dbReference type="Gene3D" id="3.40.720.10">
    <property type="entry name" value="Alkaline Phosphatase, subunit A"/>
    <property type="match status" value="2"/>
</dbReference>
<comment type="catalytic activity">
    <reaction evidence="7">
        <text>a 1,2-diacyl-sn-glycero-3-phosphocholine + H2O = phosphocholine + a 1,2-diacyl-sn-glycerol + H(+)</text>
        <dbReference type="Rhea" id="RHEA:10604"/>
        <dbReference type="ChEBI" id="CHEBI:15377"/>
        <dbReference type="ChEBI" id="CHEBI:15378"/>
        <dbReference type="ChEBI" id="CHEBI:17815"/>
        <dbReference type="ChEBI" id="CHEBI:57643"/>
        <dbReference type="ChEBI" id="CHEBI:295975"/>
        <dbReference type="EC" id="3.1.4.3"/>
    </reaction>
    <physiologicalReaction direction="left-to-right" evidence="7">
        <dbReference type="Rhea" id="RHEA:10605"/>
    </physiologicalReaction>
</comment>
<evidence type="ECO:0000256" key="4">
    <source>
        <dbReference type="ARBA" id="ARBA00022512"/>
    </source>
</evidence>
<dbReference type="RefSeq" id="WP_345626263.1">
    <property type="nucleotide sequence ID" value="NZ_BAABJQ010000002.1"/>
</dbReference>
<evidence type="ECO:0000256" key="2">
    <source>
        <dbReference type="ARBA" id="ARBA00009717"/>
    </source>
</evidence>
<dbReference type="EC" id="3.1.4.3" evidence="3"/>
<gene>
    <name evidence="10" type="ORF">GCM10023322_08540</name>
</gene>
<dbReference type="InterPro" id="IPR017850">
    <property type="entry name" value="Alkaline_phosphatase_core_sf"/>
</dbReference>
<dbReference type="InterPro" id="IPR007312">
    <property type="entry name" value="Phosphoesterase"/>
</dbReference>
<dbReference type="PANTHER" id="PTHR31956:SF1">
    <property type="entry name" value="NON-SPECIFIC PHOSPHOLIPASE C1"/>
    <property type="match status" value="1"/>
</dbReference>
<feature type="compositionally biased region" description="Pro residues" evidence="8">
    <location>
        <begin position="541"/>
        <end position="551"/>
    </location>
</feature>
<keyword evidence="4" id="KW-0134">Cell wall</keyword>
<evidence type="ECO:0000256" key="9">
    <source>
        <dbReference type="SAM" id="Phobius"/>
    </source>
</evidence>
<evidence type="ECO:0000313" key="10">
    <source>
        <dbReference type="EMBL" id="GAA5179218.1"/>
    </source>
</evidence>
<evidence type="ECO:0000256" key="3">
    <source>
        <dbReference type="ARBA" id="ARBA00012018"/>
    </source>
</evidence>
<evidence type="ECO:0000256" key="7">
    <source>
        <dbReference type="ARBA" id="ARBA00048421"/>
    </source>
</evidence>